<evidence type="ECO:0000313" key="2">
    <source>
        <dbReference type="Proteomes" id="UP001186944"/>
    </source>
</evidence>
<organism evidence="1 2">
    <name type="scientific">Pinctada imbricata</name>
    <name type="common">Atlantic pearl-oyster</name>
    <name type="synonym">Pinctada martensii</name>
    <dbReference type="NCBI Taxonomy" id="66713"/>
    <lineage>
        <taxon>Eukaryota</taxon>
        <taxon>Metazoa</taxon>
        <taxon>Spiralia</taxon>
        <taxon>Lophotrochozoa</taxon>
        <taxon>Mollusca</taxon>
        <taxon>Bivalvia</taxon>
        <taxon>Autobranchia</taxon>
        <taxon>Pteriomorphia</taxon>
        <taxon>Pterioida</taxon>
        <taxon>Pterioidea</taxon>
        <taxon>Pteriidae</taxon>
        <taxon>Pinctada</taxon>
    </lineage>
</organism>
<accession>A0AA88XR66</accession>
<dbReference type="AlphaFoldDB" id="A0AA88XR66"/>
<dbReference type="SUPFAM" id="SSF54447">
    <property type="entry name" value="ssDNA-binding transcriptional regulator domain"/>
    <property type="match status" value="1"/>
</dbReference>
<keyword evidence="2" id="KW-1185">Reference proteome</keyword>
<dbReference type="EMBL" id="VSWD01000010">
    <property type="protein sequence ID" value="KAK3090782.1"/>
    <property type="molecule type" value="Genomic_DNA"/>
</dbReference>
<evidence type="ECO:0000313" key="1">
    <source>
        <dbReference type="EMBL" id="KAK3090782.1"/>
    </source>
</evidence>
<dbReference type="Proteomes" id="UP001186944">
    <property type="component" value="Unassembled WGS sequence"/>
</dbReference>
<dbReference type="GO" id="GO:0003677">
    <property type="term" value="F:DNA binding"/>
    <property type="evidence" value="ECO:0007669"/>
    <property type="project" value="InterPro"/>
</dbReference>
<reference evidence="1" key="1">
    <citation type="submission" date="2019-08" db="EMBL/GenBank/DDBJ databases">
        <title>The improved chromosome-level genome for the pearl oyster Pinctada fucata martensii using PacBio sequencing and Hi-C.</title>
        <authorList>
            <person name="Zheng Z."/>
        </authorList>
    </citation>
    <scope>NUCLEOTIDE SEQUENCE</scope>
    <source>
        <strain evidence="1">ZZ-2019</strain>
        <tissue evidence="1">Adductor muscle</tissue>
    </source>
</reference>
<dbReference type="GO" id="GO:0006355">
    <property type="term" value="P:regulation of DNA-templated transcription"/>
    <property type="evidence" value="ECO:0007669"/>
    <property type="project" value="InterPro"/>
</dbReference>
<name>A0AA88XR66_PINIB</name>
<protein>
    <submittedName>
        <fullName evidence="1">Uncharacterized protein</fullName>
    </submittedName>
</protein>
<dbReference type="Gene3D" id="2.30.31.10">
    <property type="entry name" value="Transcriptional Coactivator Pc4, Chain A"/>
    <property type="match status" value="1"/>
</dbReference>
<sequence length="172" mass="19673">MSKVLFELSLGESRCVKVKQHGEETFTVEICHEETGNGQDMSLSRWKNFCDSLEEIVKTVQELKGNKEVNMRIHLGGHVYVSVCSPYKCVNIRQWVRGSYGDKPLLPTSNGVSLKFAQWEFMTSRLPEINFQLPVDLDTVVPCQFADDHANQLGMLRCSECNPDGYRDYINY</sequence>
<dbReference type="InterPro" id="IPR009044">
    <property type="entry name" value="ssDNA-bd_transcriptional_reg"/>
</dbReference>
<comment type="caution">
    <text evidence="1">The sequence shown here is derived from an EMBL/GenBank/DDBJ whole genome shotgun (WGS) entry which is preliminary data.</text>
</comment>
<proteinExistence type="predicted"/>
<gene>
    <name evidence="1" type="ORF">FSP39_014590</name>
</gene>